<comment type="pathway">
    <text evidence="2">Energy metabolism; oxidative phosphorylation.</text>
</comment>
<keyword evidence="9 10" id="KW-0472">Membrane</keyword>
<dbReference type="InParanoid" id="H2ZFB7"/>
<dbReference type="SUPFAM" id="SSF81427">
    <property type="entry name" value="Mitochondrial cytochrome c oxidase subunit VIIc (aka VIIIa)"/>
    <property type="match status" value="1"/>
</dbReference>
<keyword evidence="4 10" id="KW-0812">Transmembrane</keyword>
<dbReference type="Pfam" id="PF02935">
    <property type="entry name" value="COX7C"/>
    <property type="match status" value="1"/>
</dbReference>
<dbReference type="Gene3D" id="4.10.49.10">
    <property type="entry name" value="Cytochrome c oxidase subunit VIIc"/>
    <property type="match status" value="1"/>
</dbReference>
<dbReference type="GO" id="GO:0006123">
    <property type="term" value="P:mitochondrial electron transport, cytochrome c to oxygen"/>
    <property type="evidence" value="ECO:0007669"/>
    <property type="project" value="InterPro"/>
</dbReference>
<evidence type="ECO:0000256" key="5">
    <source>
        <dbReference type="ARBA" id="ARBA00022792"/>
    </source>
</evidence>
<keyword evidence="6" id="KW-0809">Transit peptide</keyword>
<sequence length="86" mass="9663">MLKIQISTKNWVTMIGRLSTIVARRGFSQSARRAGGHGPPTAKDILPFNPFQNKWMLMVKMGAFIGSGFILPFYTIYSNLKRQSEG</sequence>
<evidence type="ECO:0000256" key="10">
    <source>
        <dbReference type="SAM" id="Phobius"/>
    </source>
</evidence>
<reference evidence="11" key="3">
    <citation type="submission" date="2025-09" db="UniProtKB">
        <authorList>
            <consortium name="Ensembl"/>
        </authorList>
    </citation>
    <scope>IDENTIFICATION</scope>
</reference>
<evidence type="ECO:0000256" key="7">
    <source>
        <dbReference type="ARBA" id="ARBA00022989"/>
    </source>
</evidence>
<evidence type="ECO:0000256" key="3">
    <source>
        <dbReference type="ARBA" id="ARBA00010514"/>
    </source>
</evidence>
<dbReference type="Ensembl" id="ENSCSAVT00000016464.1">
    <property type="protein sequence ID" value="ENSCSAVP00000016283.1"/>
    <property type="gene ID" value="ENSCSAVG00000009581.1"/>
</dbReference>
<evidence type="ECO:0000313" key="12">
    <source>
        <dbReference type="Proteomes" id="UP000007875"/>
    </source>
</evidence>
<dbReference type="GeneTree" id="ENSGT00660000097416"/>
<comment type="subcellular location">
    <subcellularLocation>
        <location evidence="1">Mitochondrion inner membrane</location>
        <topology evidence="1">Single-pass membrane protein</topology>
    </subcellularLocation>
</comment>
<evidence type="ECO:0000256" key="6">
    <source>
        <dbReference type="ARBA" id="ARBA00022946"/>
    </source>
</evidence>
<feature type="transmembrane region" description="Helical" evidence="10">
    <location>
        <begin position="55"/>
        <end position="77"/>
    </location>
</feature>
<dbReference type="PANTHER" id="PTHR13313">
    <property type="entry name" value="CYTOCHROME C OXIDASE SUBUNIT VIIC"/>
    <property type="match status" value="1"/>
</dbReference>
<dbReference type="GO" id="GO:0045277">
    <property type="term" value="C:respiratory chain complex IV"/>
    <property type="evidence" value="ECO:0007669"/>
    <property type="project" value="InterPro"/>
</dbReference>
<dbReference type="PANTHER" id="PTHR13313:SF0">
    <property type="entry name" value="CYTOCHROME C OXIDASE SUBUNIT 7C, MITOCHONDRIAL"/>
    <property type="match status" value="1"/>
</dbReference>
<evidence type="ECO:0000313" key="11">
    <source>
        <dbReference type="Ensembl" id="ENSCSAVP00000016283.1"/>
    </source>
</evidence>
<dbReference type="AlphaFoldDB" id="H2ZFB7"/>
<keyword evidence="5" id="KW-0999">Mitochondrion inner membrane</keyword>
<proteinExistence type="inferred from homology"/>
<name>H2ZFB7_CIOSA</name>
<dbReference type="InterPro" id="IPR004202">
    <property type="entry name" value="COX7C/Cox8"/>
</dbReference>
<keyword evidence="8" id="KW-0496">Mitochondrion</keyword>
<keyword evidence="12" id="KW-1185">Reference proteome</keyword>
<evidence type="ECO:0000256" key="2">
    <source>
        <dbReference type="ARBA" id="ARBA00004673"/>
    </source>
</evidence>
<keyword evidence="7 10" id="KW-1133">Transmembrane helix</keyword>
<dbReference type="InterPro" id="IPR036636">
    <property type="entry name" value="COX7C/Cox8_sf"/>
</dbReference>
<dbReference type="GO" id="GO:0005743">
    <property type="term" value="C:mitochondrial inner membrane"/>
    <property type="evidence" value="ECO:0007669"/>
    <property type="project" value="UniProtKB-SubCell"/>
</dbReference>
<evidence type="ECO:0000256" key="9">
    <source>
        <dbReference type="ARBA" id="ARBA00023136"/>
    </source>
</evidence>
<dbReference type="OMA" id="PFYTIYS"/>
<organism evidence="11 12">
    <name type="scientific">Ciona savignyi</name>
    <name type="common">Pacific transparent sea squirt</name>
    <dbReference type="NCBI Taxonomy" id="51511"/>
    <lineage>
        <taxon>Eukaryota</taxon>
        <taxon>Metazoa</taxon>
        <taxon>Chordata</taxon>
        <taxon>Tunicata</taxon>
        <taxon>Ascidiacea</taxon>
        <taxon>Phlebobranchia</taxon>
        <taxon>Cionidae</taxon>
        <taxon>Ciona</taxon>
    </lineage>
</organism>
<dbReference type="HOGENOM" id="CLU_2687071_0_0_1"/>
<evidence type="ECO:0000256" key="4">
    <source>
        <dbReference type="ARBA" id="ARBA00022692"/>
    </source>
</evidence>
<evidence type="ECO:0000256" key="8">
    <source>
        <dbReference type="ARBA" id="ARBA00023128"/>
    </source>
</evidence>
<accession>H2ZFB7</accession>
<dbReference type="Proteomes" id="UP000007875">
    <property type="component" value="Unassembled WGS sequence"/>
</dbReference>
<evidence type="ECO:0000256" key="1">
    <source>
        <dbReference type="ARBA" id="ARBA00004434"/>
    </source>
</evidence>
<reference evidence="11" key="2">
    <citation type="submission" date="2025-08" db="UniProtKB">
        <authorList>
            <consortium name="Ensembl"/>
        </authorList>
    </citation>
    <scope>IDENTIFICATION</scope>
</reference>
<dbReference type="UniPathway" id="UPA00705"/>
<comment type="similarity">
    <text evidence="3">Belongs to the cytochrome c oxidase VIIc family.</text>
</comment>
<protein>
    <submittedName>
        <fullName evidence="11">Uncharacterized protein</fullName>
    </submittedName>
</protein>
<reference evidence="12" key="1">
    <citation type="submission" date="2003-08" db="EMBL/GenBank/DDBJ databases">
        <authorList>
            <person name="Birren B."/>
            <person name="Nusbaum C."/>
            <person name="Abebe A."/>
            <person name="Abouelleil A."/>
            <person name="Adekoya E."/>
            <person name="Ait-zahra M."/>
            <person name="Allen N."/>
            <person name="Allen T."/>
            <person name="An P."/>
            <person name="Anderson M."/>
            <person name="Anderson S."/>
            <person name="Arachchi H."/>
            <person name="Armbruster J."/>
            <person name="Bachantsang P."/>
            <person name="Baldwin J."/>
            <person name="Barry A."/>
            <person name="Bayul T."/>
            <person name="Blitshsteyn B."/>
            <person name="Bloom T."/>
            <person name="Blye J."/>
            <person name="Boguslavskiy L."/>
            <person name="Borowsky M."/>
            <person name="Boukhgalter B."/>
            <person name="Brunache A."/>
            <person name="Butler J."/>
            <person name="Calixte N."/>
            <person name="Calvo S."/>
            <person name="Camarata J."/>
            <person name="Campo K."/>
            <person name="Chang J."/>
            <person name="Cheshatsang Y."/>
            <person name="Citroen M."/>
            <person name="Collymore A."/>
            <person name="Considine T."/>
            <person name="Cook A."/>
            <person name="Cooke P."/>
            <person name="Corum B."/>
            <person name="Cuomo C."/>
            <person name="David R."/>
            <person name="Dawoe T."/>
            <person name="Degray S."/>
            <person name="Dodge S."/>
            <person name="Dooley K."/>
            <person name="Dorje P."/>
            <person name="Dorjee K."/>
            <person name="Dorris L."/>
            <person name="Duffey N."/>
            <person name="Dupes A."/>
            <person name="Elkins T."/>
            <person name="Engels R."/>
            <person name="Erickson J."/>
            <person name="Farina A."/>
            <person name="Faro S."/>
            <person name="Ferreira P."/>
            <person name="Fischer H."/>
            <person name="Fitzgerald M."/>
            <person name="Foley K."/>
            <person name="Gage D."/>
            <person name="Galagan J."/>
            <person name="Gearin G."/>
            <person name="Gnerre S."/>
            <person name="Gnirke A."/>
            <person name="Goyette A."/>
            <person name="Graham J."/>
            <person name="Grandbois E."/>
            <person name="Gyaltsen K."/>
            <person name="Hafez N."/>
            <person name="Hagopian D."/>
            <person name="Hagos B."/>
            <person name="Hall J."/>
            <person name="Hatcher B."/>
            <person name="Heller A."/>
            <person name="Higgins H."/>
            <person name="Honan T."/>
            <person name="Horn A."/>
            <person name="Houde N."/>
            <person name="Hughes L."/>
            <person name="Hulme W."/>
            <person name="Husby E."/>
            <person name="Iliev I."/>
            <person name="Jaffe D."/>
            <person name="Jones C."/>
            <person name="Kamal M."/>
            <person name="Kamat A."/>
            <person name="Kamvysselis M."/>
            <person name="Karlsson E."/>
            <person name="Kells C."/>
            <person name="Kieu A."/>
            <person name="Kisner P."/>
            <person name="Kodira C."/>
            <person name="Kulbokas E."/>
            <person name="Labutti K."/>
            <person name="Lama D."/>
            <person name="Landers T."/>
            <person name="Leger J."/>
            <person name="Levine S."/>
            <person name="Lewis D."/>
            <person name="Lewis T."/>
            <person name="Lindblad-toh K."/>
            <person name="Liu X."/>
            <person name="Lokyitsang T."/>
            <person name="Lokyitsang Y."/>
            <person name="Lucien O."/>
            <person name="Lui A."/>
            <person name="Ma L.J."/>
            <person name="Mabbitt R."/>
            <person name="Macdonald J."/>
            <person name="Maclean C."/>
            <person name="Major J."/>
            <person name="Manning J."/>
            <person name="Marabella R."/>
            <person name="Maru K."/>
            <person name="Matthews C."/>
            <person name="Mauceli E."/>
            <person name="Mccarthy M."/>
            <person name="Mcdonough S."/>
            <person name="Mcghee T."/>
            <person name="Meldrim J."/>
            <person name="Meneus L."/>
            <person name="Mesirov J."/>
            <person name="Mihalev A."/>
            <person name="Mihova T."/>
            <person name="Mikkelsen T."/>
            <person name="Mlenga V."/>
            <person name="Moru K."/>
            <person name="Mozes J."/>
            <person name="Mulrain L."/>
            <person name="Munson G."/>
            <person name="Naylor J."/>
            <person name="Newes C."/>
            <person name="Nguyen C."/>
            <person name="Nguyen N."/>
            <person name="Nguyen T."/>
            <person name="Nicol R."/>
            <person name="Nielsen C."/>
            <person name="Nizzari M."/>
            <person name="Norbu C."/>
            <person name="Norbu N."/>
            <person name="O'donnell P."/>
            <person name="Okoawo O."/>
            <person name="O'leary S."/>
            <person name="Omotosho B."/>
            <person name="O'neill K."/>
            <person name="Osman S."/>
            <person name="Parker S."/>
            <person name="Perrin D."/>
            <person name="Phunkhang P."/>
            <person name="Piqani B."/>
            <person name="Purcell S."/>
            <person name="Rachupka T."/>
            <person name="Ramasamy U."/>
            <person name="Rameau R."/>
            <person name="Ray V."/>
            <person name="Raymond C."/>
            <person name="Retta R."/>
            <person name="Richardson S."/>
            <person name="Rise C."/>
            <person name="Rodriguez J."/>
            <person name="Rogers J."/>
            <person name="Rogov P."/>
            <person name="Rutman M."/>
            <person name="Schupbach R."/>
            <person name="Seaman C."/>
            <person name="Settipalli S."/>
            <person name="Sharpe T."/>
            <person name="Sheridan J."/>
            <person name="Sherpa N."/>
            <person name="Shi J."/>
            <person name="Smirnov S."/>
            <person name="Smith C."/>
            <person name="Sougnez C."/>
            <person name="Spencer B."/>
            <person name="Stalker J."/>
            <person name="Stange-thomann N."/>
            <person name="Stavropoulos S."/>
            <person name="Stetson K."/>
            <person name="Stone C."/>
            <person name="Stone S."/>
            <person name="Stubbs M."/>
            <person name="Talamas J."/>
            <person name="Tchuinga P."/>
            <person name="Tenzing P."/>
            <person name="Tesfaye S."/>
            <person name="Theodore J."/>
            <person name="Thoulutsang Y."/>
            <person name="Topham K."/>
            <person name="Towey S."/>
            <person name="Tsamla T."/>
            <person name="Tsomo N."/>
            <person name="Vallee D."/>
            <person name="Vassiliev H."/>
            <person name="Venkataraman V."/>
            <person name="Vinson J."/>
            <person name="Vo A."/>
            <person name="Wade C."/>
            <person name="Wang S."/>
            <person name="Wangchuk T."/>
            <person name="Wangdi T."/>
            <person name="Whittaker C."/>
            <person name="Wilkinson J."/>
            <person name="Wu Y."/>
            <person name="Wyman D."/>
            <person name="Yadav S."/>
            <person name="Yang S."/>
            <person name="Yang X."/>
            <person name="Yeager S."/>
            <person name="Yee E."/>
            <person name="Young G."/>
            <person name="Zainoun J."/>
            <person name="Zembeck L."/>
            <person name="Zimmer A."/>
            <person name="Zody M."/>
            <person name="Lander E."/>
        </authorList>
    </citation>
    <scope>NUCLEOTIDE SEQUENCE [LARGE SCALE GENOMIC DNA]</scope>
</reference>